<reference evidence="8 9" key="1">
    <citation type="submission" date="2024-07" db="EMBL/GenBank/DDBJ databases">
        <title>Section-level genome sequencing and comparative genomics of Aspergillus sections Usti and Cavernicolus.</title>
        <authorList>
            <consortium name="Lawrence Berkeley National Laboratory"/>
            <person name="Nybo J.L."/>
            <person name="Vesth T.C."/>
            <person name="Theobald S."/>
            <person name="Frisvad J.C."/>
            <person name="Larsen T.O."/>
            <person name="Kjaerboelling I."/>
            <person name="Rothschild-Mancinelli K."/>
            <person name="Lyhne E.K."/>
            <person name="Kogle M.E."/>
            <person name="Barry K."/>
            <person name="Clum A."/>
            <person name="Na H."/>
            <person name="Ledsgaard L."/>
            <person name="Lin J."/>
            <person name="Lipzen A."/>
            <person name="Kuo A."/>
            <person name="Riley R."/>
            <person name="Mondo S."/>
            <person name="Labutti K."/>
            <person name="Haridas S."/>
            <person name="Pangalinan J."/>
            <person name="Salamov A.A."/>
            <person name="Simmons B.A."/>
            <person name="Magnuson J.K."/>
            <person name="Chen J."/>
            <person name="Drula E."/>
            <person name="Henrissat B."/>
            <person name="Wiebenga A."/>
            <person name="Lubbers R.J."/>
            <person name="Gomes A.C."/>
            <person name="Makela M.R."/>
            <person name="Stajich J."/>
            <person name="Grigoriev I.V."/>
            <person name="Mortensen U.H."/>
            <person name="De Vries R.P."/>
            <person name="Baker S.E."/>
            <person name="Andersen M.R."/>
        </authorList>
    </citation>
    <scope>NUCLEOTIDE SEQUENCE [LARGE SCALE GENOMIC DNA]</scope>
    <source>
        <strain evidence="8 9">CBS 588.65</strain>
    </source>
</reference>
<evidence type="ECO:0000313" key="8">
    <source>
        <dbReference type="EMBL" id="KAL2809080.1"/>
    </source>
</evidence>
<feature type="compositionally biased region" description="Low complexity" evidence="5">
    <location>
        <begin position="22"/>
        <end position="31"/>
    </location>
</feature>
<feature type="transmembrane region" description="Helical" evidence="6">
    <location>
        <begin position="139"/>
        <end position="161"/>
    </location>
</feature>
<sequence length="469" mass="50713">MSSSADQVDPEKNGAAPQEQPSTRSSSSHSSVEADDEFSRFSSRHKILMVVILAWTGLLSPISSTSVLSAIPDVAETYNVSGSVIGLSNALYLVFMALSPCFWGPWCQTMGRRLSCLISLTIYLGCSIGTALSPNVASFMVFRMLTAFVGTAVLIIGPVAIRDLYAPLQRATAIGWFYTGTLVGQCLGPVLAGAIVTYTTWRVIFWLQTALGAISLVGVFFGLPETLHPNSPRPLKGLTRSGKVKVLITMTNPWRVITPFKYSSLLVTAFASGALVWNQYGLFTPIRYVLNPRFNLETPLQSGLLFLAPGIGYIVGTFGGGRWADYIAKRYYTKRGGIFIPEDRLYAAVPFMITIIPACMLIYGWSVDKEFGGLPVPVIFMFVQGVSQLFCFPSLNTYCLDVMPDRSAELIAGNFFIRYIFGAVASATAIPAAESIGVGWFSTISAILLVLGGAGIWAAAKWGRVKAVS</sequence>
<dbReference type="SUPFAM" id="SSF103473">
    <property type="entry name" value="MFS general substrate transporter"/>
    <property type="match status" value="1"/>
</dbReference>
<feature type="transmembrane region" description="Helical" evidence="6">
    <location>
        <begin position="410"/>
        <end position="432"/>
    </location>
</feature>
<dbReference type="InterPro" id="IPR036259">
    <property type="entry name" value="MFS_trans_sf"/>
</dbReference>
<comment type="caution">
    <text evidence="8">The sequence shown here is derived from an EMBL/GenBank/DDBJ whole genome shotgun (WGS) entry which is preliminary data.</text>
</comment>
<keyword evidence="4 6" id="KW-0472">Membrane</keyword>
<dbReference type="InterPro" id="IPR011701">
    <property type="entry name" value="MFS"/>
</dbReference>
<evidence type="ECO:0000256" key="1">
    <source>
        <dbReference type="ARBA" id="ARBA00004141"/>
    </source>
</evidence>
<feature type="transmembrane region" description="Helical" evidence="6">
    <location>
        <begin position="47"/>
        <end position="71"/>
    </location>
</feature>
<dbReference type="Pfam" id="PF07690">
    <property type="entry name" value="MFS_1"/>
    <property type="match status" value="1"/>
</dbReference>
<proteinExistence type="predicted"/>
<feature type="transmembrane region" description="Helical" evidence="6">
    <location>
        <begin position="378"/>
        <end position="398"/>
    </location>
</feature>
<feature type="domain" description="Major facilitator superfamily (MFS) profile" evidence="7">
    <location>
        <begin position="49"/>
        <end position="469"/>
    </location>
</feature>
<evidence type="ECO:0000256" key="2">
    <source>
        <dbReference type="ARBA" id="ARBA00022692"/>
    </source>
</evidence>
<dbReference type="PROSITE" id="PS50850">
    <property type="entry name" value="MFS"/>
    <property type="match status" value="1"/>
</dbReference>
<dbReference type="Gene3D" id="1.20.1250.20">
    <property type="entry name" value="MFS general substrate transporter like domains"/>
    <property type="match status" value="1"/>
</dbReference>
<feature type="transmembrane region" description="Helical" evidence="6">
    <location>
        <begin position="303"/>
        <end position="324"/>
    </location>
</feature>
<keyword evidence="2 6" id="KW-0812">Transmembrane</keyword>
<accession>A0ABR4H0V0</accession>
<feature type="transmembrane region" description="Helical" evidence="6">
    <location>
        <begin position="203"/>
        <end position="223"/>
    </location>
</feature>
<comment type="subcellular location">
    <subcellularLocation>
        <location evidence="1">Membrane</location>
        <topology evidence="1">Multi-pass membrane protein</topology>
    </subcellularLocation>
</comment>
<evidence type="ECO:0000313" key="9">
    <source>
        <dbReference type="Proteomes" id="UP001610334"/>
    </source>
</evidence>
<feature type="transmembrane region" description="Helical" evidence="6">
    <location>
        <begin position="438"/>
        <end position="460"/>
    </location>
</feature>
<dbReference type="InterPro" id="IPR020846">
    <property type="entry name" value="MFS_dom"/>
</dbReference>
<feature type="transmembrane region" description="Helical" evidence="6">
    <location>
        <begin position="173"/>
        <end position="197"/>
    </location>
</feature>
<evidence type="ECO:0000256" key="3">
    <source>
        <dbReference type="ARBA" id="ARBA00022989"/>
    </source>
</evidence>
<feature type="transmembrane region" description="Helical" evidence="6">
    <location>
        <begin position="262"/>
        <end position="283"/>
    </location>
</feature>
<dbReference type="Proteomes" id="UP001610334">
    <property type="component" value="Unassembled WGS sequence"/>
</dbReference>
<protein>
    <submittedName>
        <fullName evidence="8">Major facilitator superfamily domain-containing protein</fullName>
    </submittedName>
</protein>
<evidence type="ECO:0000259" key="7">
    <source>
        <dbReference type="PROSITE" id="PS50850"/>
    </source>
</evidence>
<keyword evidence="9" id="KW-1185">Reference proteome</keyword>
<name>A0ABR4H0V0_9EURO</name>
<evidence type="ECO:0000256" key="5">
    <source>
        <dbReference type="SAM" id="MobiDB-lite"/>
    </source>
</evidence>
<evidence type="ECO:0000256" key="4">
    <source>
        <dbReference type="ARBA" id="ARBA00023136"/>
    </source>
</evidence>
<keyword evidence="3 6" id="KW-1133">Transmembrane helix</keyword>
<feature type="transmembrane region" description="Helical" evidence="6">
    <location>
        <begin position="345"/>
        <end position="366"/>
    </location>
</feature>
<feature type="region of interest" description="Disordered" evidence="5">
    <location>
        <begin position="1"/>
        <end position="31"/>
    </location>
</feature>
<feature type="transmembrane region" description="Helical" evidence="6">
    <location>
        <begin position="83"/>
        <end position="102"/>
    </location>
</feature>
<gene>
    <name evidence="8" type="ORF">BJX63DRAFT_445478</name>
</gene>
<evidence type="ECO:0000256" key="6">
    <source>
        <dbReference type="SAM" id="Phobius"/>
    </source>
</evidence>
<feature type="transmembrane region" description="Helical" evidence="6">
    <location>
        <begin position="114"/>
        <end position="133"/>
    </location>
</feature>
<dbReference type="PANTHER" id="PTHR23502">
    <property type="entry name" value="MAJOR FACILITATOR SUPERFAMILY"/>
    <property type="match status" value="1"/>
</dbReference>
<dbReference type="EMBL" id="JBFXLT010000096">
    <property type="protein sequence ID" value="KAL2809080.1"/>
    <property type="molecule type" value="Genomic_DNA"/>
</dbReference>
<organism evidence="8 9">
    <name type="scientific">Aspergillus granulosus</name>
    <dbReference type="NCBI Taxonomy" id="176169"/>
    <lineage>
        <taxon>Eukaryota</taxon>
        <taxon>Fungi</taxon>
        <taxon>Dikarya</taxon>
        <taxon>Ascomycota</taxon>
        <taxon>Pezizomycotina</taxon>
        <taxon>Eurotiomycetes</taxon>
        <taxon>Eurotiomycetidae</taxon>
        <taxon>Eurotiales</taxon>
        <taxon>Aspergillaceae</taxon>
        <taxon>Aspergillus</taxon>
        <taxon>Aspergillus subgen. Nidulantes</taxon>
    </lineage>
</organism>
<dbReference type="PANTHER" id="PTHR23502:SF64">
    <property type="entry name" value="TRANSPORTER, PUTATIVE (AFU_ORTHOLOGUE AFUA_3G11760)-RELATED"/>
    <property type="match status" value="1"/>
</dbReference>